<protein>
    <submittedName>
        <fullName evidence="1">Uncharacterized protein</fullName>
    </submittedName>
</protein>
<evidence type="ECO:0000313" key="2">
    <source>
        <dbReference type="Proteomes" id="UP000005778"/>
    </source>
</evidence>
<dbReference type="Proteomes" id="UP000005778">
    <property type="component" value="Chromosome"/>
</dbReference>
<dbReference type="OrthoDB" id="2953013at2"/>
<name>I5B0Z4_9BACT</name>
<keyword evidence="2" id="KW-1185">Reference proteome</keyword>
<dbReference type="EMBL" id="CM001488">
    <property type="protein sequence ID" value="EIM63157.1"/>
    <property type="molecule type" value="Genomic_DNA"/>
</dbReference>
<dbReference type="STRING" id="879212.DespoDRAFT_01191"/>
<evidence type="ECO:0000313" key="1">
    <source>
        <dbReference type="EMBL" id="EIM63157.1"/>
    </source>
</evidence>
<reference evidence="1 2" key="2">
    <citation type="submission" date="2012-02" db="EMBL/GenBank/DDBJ databases">
        <title>Improved High-Quality Draft sequence of Desulfobacter postgatei 2ac9.</title>
        <authorList>
            <consortium name="US DOE Joint Genome Institute"/>
            <person name="Lucas S."/>
            <person name="Han J."/>
            <person name="Lapidus A."/>
            <person name="Cheng J.-F."/>
            <person name="Goodwin L."/>
            <person name="Pitluck S."/>
            <person name="Peters L."/>
            <person name="Ovchinnikova G."/>
            <person name="Held B."/>
            <person name="Detter J.C."/>
            <person name="Han C."/>
            <person name="Tapia R."/>
            <person name="Land M."/>
            <person name="Hauser L."/>
            <person name="Kyrpides N."/>
            <person name="Ivanova N."/>
            <person name="Pagani I."/>
            <person name="Orellana R."/>
            <person name="Lovley D."/>
            <person name="Woyke T."/>
        </authorList>
    </citation>
    <scope>NUCLEOTIDE SEQUENCE [LARGE SCALE GENOMIC DNA]</scope>
    <source>
        <strain evidence="1 2">2ac9</strain>
    </source>
</reference>
<organism evidence="1 2">
    <name type="scientific">Desulfobacter postgatei 2ac9</name>
    <dbReference type="NCBI Taxonomy" id="879212"/>
    <lineage>
        <taxon>Bacteria</taxon>
        <taxon>Pseudomonadati</taxon>
        <taxon>Thermodesulfobacteriota</taxon>
        <taxon>Desulfobacteria</taxon>
        <taxon>Desulfobacterales</taxon>
        <taxon>Desulfobacteraceae</taxon>
        <taxon>Desulfobacter</taxon>
    </lineage>
</organism>
<gene>
    <name evidence="1" type="ORF">DespoDRAFT_01191</name>
</gene>
<dbReference type="RefSeq" id="WP_004072157.1">
    <property type="nucleotide sequence ID" value="NZ_CM001488.1"/>
</dbReference>
<sequence>MKGKTKSRGNILTSNSYLLSPSRKPWAAKGVALYPPSFCMVGQNQVFNALHQFRRSFWDGQTHDIAGFFVAFGDWGLGKTRLGYELIGEATGQIDEWLLNEHEYVVAPYNRKDKKARVLEPALSDGVLPVYIRYSSVCDDELDAPTWVARLTVESLRQTLECDVKSGGVKALYTDITNALHAKGIPLDQLTACVKNEELDYSARLDAAMEILKPKGIKHLWIIVDEVETPGDLKRGLRDDTPSSIDDEYLLMVSEVIKHENWRSQHPYVNFLLLCSMGMRDQIQIGPNLRRASSVTIEPNQVTDVSRYVNHIKESLADPESVEYPAGTLEAAFLSANRNFGWLNVIMSSVHETYARHKERNEDINSWALIRDFAKTDARAGNIFNDNAAMPLIGKIKDVPQETVERIVYGQLPVGVGGTSSANISPAFAETLLGHEIAGRGKTFAELSMVHIDASTLASELIRPEYGFKPVEGKSDTYFTSTCQLSVVGLLEALKAFSVTAGSNDSSEIVIYTDLEQWGEQLTALYPRDGIEFAAEALHRIFLSPDYRVEDSRFIGMAFRLWKEFNKLLNANTESVRFFKDGRFEQKLEDYVKEVSASKNKRTVATCLGLAKLLDESLENAATVQALSGIPHQVFSSRFTSPSVDGFRVTPDGKLTIVYCLDSDETIRKLSTYLGTERVHPIIVLFSASADYAAFEEQLDKYPILKRCVLTSRLVVQEEDFLIKYSARNSVFEPQDARLSKVANGLLKSYEDEWVSKARNWSNKIRQDGYLIAPIWSKAKGIPVADFAKGYRYMLATKNSLDATHGNHGGPLSDVEFENCKQAAKKNTNPPTAWSYGDLLEILTPDHYPRVPRCFFSILRELKTQTAAKKLAKNFFFIVPETEFKSVQQMEQILELLIGLGAVRQTSGELFRAIDQNQLGIRREAASKWLKNECKEAIKNCEGLFPTQADILWNASYPDASLKLEDAEKKIKAIDFKILTAPSINSLQEDAFTDLIAQILQIENLIVKVCPLDIGSKNVEFECVAAQIGQFERKYNSLSLWQKVSFLSWLKKHFLSKREELLSEINRIIKDSNELKFVSGKPFPIVPLTLPLKAIQNELENARKGVGAPTMTLMATIKANNYTLLVHQYLVDSKYESAWERLSALSDLVSPDMTDSFYARFVALRTRWELVIQTFDATDSVWTQLSEFTKDAPQEILSDLTGIKSEIQKYNGMISGGLESQIQSQCDDTAEDELLTLLQNEVDACESKLQPMQQKISDRLDTIKSDLRKIIRSTQLQALNKLLQSEGKSIMEEPKAEDTYQKTKMVYESFNTKVIADGDNVFETSGQPVSFELWVDIYKGLSNGSYSEEEHPDHDEAIKALKKMKLIRTRLELR</sequence>
<dbReference type="HOGENOM" id="CLU_252358_0_0_7"/>
<dbReference type="eggNOG" id="ENOG502Z7T8">
    <property type="taxonomic scope" value="Bacteria"/>
</dbReference>
<reference evidence="1 2" key="1">
    <citation type="submission" date="2011-09" db="EMBL/GenBank/DDBJ databases">
        <authorList>
            <consortium name="US DOE Joint Genome Institute (JGI-PGF)"/>
            <person name="Lucas S."/>
            <person name="Han J."/>
            <person name="Lapidus A."/>
            <person name="Cheng J.-F."/>
            <person name="Goodwin L."/>
            <person name="Pitluck S."/>
            <person name="Peters L."/>
            <person name="Land M.L."/>
            <person name="Hauser L."/>
            <person name="Orellana R."/>
            <person name="Lovley D."/>
            <person name="Woyke T.J."/>
        </authorList>
    </citation>
    <scope>NUCLEOTIDE SEQUENCE [LARGE SCALE GENOMIC DNA]</scope>
    <source>
        <strain evidence="1 2">2ac9</strain>
    </source>
</reference>
<proteinExistence type="predicted"/>
<accession>I5B0Z4</accession>